<comment type="caution">
    <text evidence="6">The sequence shown here is derived from an EMBL/GenBank/DDBJ whole genome shotgun (WGS) entry which is preliminary data.</text>
</comment>
<dbReference type="RefSeq" id="WP_277860077.1">
    <property type="nucleotide sequence ID" value="NZ_JARRAG010000001.1"/>
</dbReference>
<dbReference type="Gene3D" id="3.20.20.70">
    <property type="entry name" value="Aldolase class I"/>
    <property type="match status" value="1"/>
</dbReference>
<name>A0ABT6F816_9BACT</name>
<dbReference type="InterPro" id="IPR002220">
    <property type="entry name" value="DapA-like"/>
</dbReference>
<evidence type="ECO:0000313" key="7">
    <source>
        <dbReference type="Proteomes" id="UP001216907"/>
    </source>
</evidence>
<keyword evidence="4" id="KW-0119">Carbohydrate metabolism</keyword>
<keyword evidence="7" id="KW-1185">Reference proteome</keyword>
<proteinExistence type="inferred from homology"/>
<dbReference type="Proteomes" id="UP001216907">
    <property type="component" value="Unassembled WGS sequence"/>
</dbReference>
<dbReference type="PIRSF" id="PIRSF001365">
    <property type="entry name" value="DHDPS"/>
    <property type="match status" value="1"/>
</dbReference>
<dbReference type="Pfam" id="PF00701">
    <property type="entry name" value="DHDPS"/>
    <property type="match status" value="1"/>
</dbReference>
<evidence type="ECO:0000256" key="5">
    <source>
        <dbReference type="PIRNR" id="PIRNR001365"/>
    </source>
</evidence>
<protein>
    <submittedName>
        <fullName evidence="6">Dihydrodipicolinate synthase family protein</fullName>
    </submittedName>
</protein>
<comment type="subcellular location">
    <subcellularLocation>
        <location evidence="1">Cytoplasm</location>
    </subcellularLocation>
</comment>
<dbReference type="PANTHER" id="PTHR12128">
    <property type="entry name" value="DIHYDRODIPICOLINATE SYNTHASE"/>
    <property type="match status" value="1"/>
</dbReference>
<dbReference type="PANTHER" id="PTHR12128:SF21">
    <property type="entry name" value="N-ACETYLNEURAMINATE LYASE"/>
    <property type="match status" value="1"/>
</dbReference>
<organism evidence="6 7">
    <name type="scientific">Paludisphaera mucosa</name>
    <dbReference type="NCBI Taxonomy" id="3030827"/>
    <lineage>
        <taxon>Bacteria</taxon>
        <taxon>Pseudomonadati</taxon>
        <taxon>Planctomycetota</taxon>
        <taxon>Planctomycetia</taxon>
        <taxon>Isosphaerales</taxon>
        <taxon>Isosphaeraceae</taxon>
        <taxon>Paludisphaera</taxon>
    </lineage>
</organism>
<keyword evidence="3 5" id="KW-0456">Lyase</keyword>
<accession>A0ABT6F816</accession>
<keyword evidence="2" id="KW-0963">Cytoplasm</keyword>
<dbReference type="SMART" id="SM01130">
    <property type="entry name" value="DHDPS"/>
    <property type="match status" value="1"/>
</dbReference>
<evidence type="ECO:0000256" key="3">
    <source>
        <dbReference type="ARBA" id="ARBA00023239"/>
    </source>
</evidence>
<gene>
    <name evidence="6" type="ORF">PZE19_08100</name>
</gene>
<evidence type="ECO:0000256" key="2">
    <source>
        <dbReference type="ARBA" id="ARBA00022490"/>
    </source>
</evidence>
<sequence>MPGPLTGLIPAPHTPFRTDGGLNLEVVDLQSELLREVGVTTVFVGGTTGEWASMTLAERKAVTERWCRTAGGSFQVAAHIGANCQSDAIELARHARDAGAVAVAAMSPSFFKPATTRDLVEFCAPIASEAEPLPFYYYDIPGMTNVRQAMSEFLHEARFRIPTLRGLKFSHTDIVELQECVRLDGGRFDVLFGSDEGHLAGLALGVRGAVGNTFNFAAPVYRRIEAAFARNDLETARREQGKAIDMVKALQAFGFMPASKAVMAMLGVDCGPVRSPLRTLDRSEKLALWERLSAIDVFARPLRKPE</sequence>
<dbReference type="InterPro" id="IPR013785">
    <property type="entry name" value="Aldolase_TIM"/>
</dbReference>
<dbReference type="PRINTS" id="PR00146">
    <property type="entry name" value="DHPICSNTHASE"/>
</dbReference>
<dbReference type="EMBL" id="JARRAG010000001">
    <property type="protein sequence ID" value="MDG3003728.1"/>
    <property type="molecule type" value="Genomic_DNA"/>
</dbReference>
<evidence type="ECO:0000256" key="1">
    <source>
        <dbReference type="ARBA" id="ARBA00004496"/>
    </source>
</evidence>
<evidence type="ECO:0000313" key="6">
    <source>
        <dbReference type="EMBL" id="MDG3003728.1"/>
    </source>
</evidence>
<evidence type="ECO:0000256" key="4">
    <source>
        <dbReference type="ARBA" id="ARBA00023277"/>
    </source>
</evidence>
<reference evidence="6 7" key="1">
    <citation type="submission" date="2023-03" db="EMBL/GenBank/DDBJ databases">
        <title>Paludisphaera mucosa sp. nov. a novel planctomycete from northern fen.</title>
        <authorList>
            <person name="Ivanova A."/>
        </authorList>
    </citation>
    <scope>NUCLEOTIDE SEQUENCE [LARGE SCALE GENOMIC DNA]</scope>
    <source>
        <strain evidence="6 7">Pla2</strain>
    </source>
</reference>
<dbReference type="SUPFAM" id="SSF51569">
    <property type="entry name" value="Aldolase"/>
    <property type="match status" value="1"/>
</dbReference>
<comment type="similarity">
    <text evidence="5">Belongs to the DapA family.</text>
</comment>